<accession>A0A8S5QD60</accession>
<reference evidence="1" key="1">
    <citation type="journal article" date="2021" name="Proc. Natl. Acad. Sci. U.S.A.">
        <title>A Catalog of Tens of Thousands of Viruses from Human Metagenomes Reveals Hidden Associations with Chronic Diseases.</title>
        <authorList>
            <person name="Tisza M.J."/>
            <person name="Buck C.B."/>
        </authorList>
    </citation>
    <scope>NUCLEOTIDE SEQUENCE</scope>
    <source>
        <strain evidence="1">Ctn7K25</strain>
    </source>
</reference>
<evidence type="ECO:0000313" key="1">
    <source>
        <dbReference type="EMBL" id="DAE16709.1"/>
    </source>
</evidence>
<sequence length="90" mass="10663">MMQLQFSDKMVPYTTFVNDVAARLADMIAESRADPEVISQREAYRIFGRGNVDRWRRQGRISPCKRPGKVEYLTRELRLLQRTQQDYLQP</sequence>
<proteinExistence type="predicted"/>
<dbReference type="EMBL" id="BK015629">
    <property type="protein sequence ID" value="DAE16709.1"/>
    <property type="molecule type" value="Genomic_DNA"/>
</dbReference>
<name>A0A8S5QD60_9CAUD</name>
<organism evidence="1">
    <name type="scientific">Podoviridae sp. ctn7K25</name>
    <dbReference type="NCBI Taxonomy" id="2825273"/>
    <lineage>
        <taxon>Viruses</taxon>
        <taxon>Duplodnaviria</taxon>
        <taxon>Heunggongvirae</taxon>
        <taxon>Uroviricota</taxon>
        <taxon>Caudoviricetes</taxon>
    </lineage>
</organism>
<protein>
    <submittedName>
        <fullName evidence="1">DNA binding domain-containing protein</fullName>
    </submittedName>
</protein>